<keyword evidence="3" id="KW-1185">Reference proteome</keyword>
<evidence type="ECO:0000313" key="2">
    <source>
        <dbReference type="EMBL" id="TGZ50451.1"/>
    </source>
</evidence>
<dbReference type="STRING" id="300112.A0A4S2KL98"/>
<dbReference type="Proteomes" id="UP000310200">
    <property type="component" value="Unassembled WGS sequence"/>
</dbReference>
<feature type="compositionally biased region" description="Polar residues" evidence="1">
    <location>
        <begin position="102"/>
        <end position="116"/>
    </location>
</feature>
<evidence type="ECO:0000256" key="1">
    <source>
        <dbReference type="SAM" id="MobiDB-lite"/>
    </source>
</evidence>
<accession>A0A4S2KL98</accession>
<protein>
    <submittedName>
        <fullName evidence="2">Cysteine and glycine-rich protein 2</fullName>
    </submittedName>
</protein>
<proteinExistence type="predicted"/>
<reference evidence="2 3" key="1">
    <citation type="journal article" date="2019" name="Philos. Trans. R. Soc. Lond., B, Biol. Sci.">
        <title>Ant behaviour and brain gene expression of defending hosts depend on the ecological success of the intruding social parasite.</title>
        <authorList>
            <person name="Kaur R."/>
            <person name="Stoldt M."/>
            <person name="Jongepier E."/>
            <person name="Feldmeyer B."/>
            <person name="Menzel F."/>
            <person name="Bornberg-Bauer E."/>
            <person name="Foitzik S."/>
        </authorList>
    </citation>
    <scope>NUCLEOTIDE SEQUENCE [LARGE SCALE GENOMIC DNA]</scope>
    <source>
        <tissue evidence="2">Whole body</tissue>
    </source>
</reference>
<comment type="caution">
    <text evidence="2">The sequence shown here is derived from an EMBL/GenBank/DDBJ whole genome shotgun (WGS) entry which is preliminary data.</text>
</comment>
<dbReference type="EMBL" id="QBLH01001969">
    <property type="protein sequence ID" value="TGZ50451.1"/>
    <property type="molecule type" value="Genomic_DNA"/>
</dbReference>
<feature type="region of interest" description="Disordered" evidence="1">
    <location>
        <begin position="102"/>
        <end position="151"/>
    </location>
</feature>
<evidence type="ECO:0000313" key="3">
    <source>
        <dbReference type="Proteomes" id="UP000310200"/>
    </source>
</evidence>
<organism evidence="2 3">
    <name type="scientific">Temnothorax longispinosus</name>
    <dbReference type="NCBI Taxonomy" id="300112"/>
    <lineage>
        <taxon>Eukaryota</taxon>
        <taxon>Metazoa</taxon>
        <taxon>Ecdysozoa</taxon>
        <taxon>Arthropoda</taxon>
        <taxon>Hexapoda</taxon>
        <taxon>Insecta</taxon>
        <taxon>Pterygota</taxon>
        <taxon>Neoptera</taxon>
        <taxon>Endopterygota</taxon>
        <taxon>Hymenoptera</taxon>
        <taxon>Apocrita</taxon>
        <taxon>Aculeata</taxon>
        <taxon>Formicoidea</taxon>
        <taxon>Formicidae</taxon>
        <taxon>Myrmicinae</taxon>
        <taxon>Temnothorax</taxon>
    </lineage>
</organism>
<sequence length="291" mass="32044">MSSPRNQLRRVSFSDATVIGTDCDDDRCHRTTVMQDDDLTSTCRDNDKEIENKAERETFYDIWQADDASTCKSDDGYSESTPRIDNYAEDRCGVSGCTFNSDKGQSSQSGNIGEQTVESDERTRGEWVGNGDVCPADRFAGSKGRNDEDDTVWNENLSNSIHKNVDLLGRDEYRMRGGCGGCCCGAREKSCGPRYLSTISSGCCGVNDGAKCGTNGACCRLRLPCECLGGGLDCRRCGRKVYQAEMQNVTSVISDRKDTVMAWEPAYCRLPCEPVSSTVEYRSYTCEGIQV</sequence>
<gene>
    <name evidence="2" type="ORF">DBV15_04253</name>
</gene>
<name>A0A4S2KL98_9HYME</name>
<dbReference type="AlphaFoldDB" id="A0A4S2KL98"/>